<organism evidence="1 2">
    <name type="scientific">Theobroma cacao</name>
    <name type="common">Cacao</name>
    <name type="synonym">Cocoa</name>
    <dbReference type="NCBI Taxonomy" id="3641"/>
    <lineage>
        <taxon>Eukaryota</taxon>
        <taxon>Viridiplantae</taxon>
        <taxon>Streptophyta</taxon>
        <taxon>Embryophyta</taxon>
        <taxon>Tracheophyta</taxon>
        <taxon>Spermatophyta</taxon>
        <taxon>Magnoliopsida</taxon>
        <taxon>eudicotyledons</taxon>
        <taxon>Gunneridae</taxon>
        <taxon>Pentapetalae</taxon>
        <taxon>rosids</taxon>
        <taxon>malvids</taxon>
        <taxon>Malvales</taxon>
        <taxon>Malvaceae</taxon>
        <taxon>Byttnerioideae</taxon>
        <taxon>Theobroma</taxon>
    </lineage>
</organism>
<gene>
    <name evidence="1" type="ORF">TCM_009939</name>
</gene>
<dbReference type="Proteomes" id="UP000026915">
    <property type="component" value="Chromosome 2"/>
</dbReference>
<protein>
    <submittedName>
        <fullName evidence="1">Uncharacterized protein</fullName>
    </submittedName>
</protein>
<proteinExistence type="predicted"/>
<accession>A0A061E5G6</accession>
<evidence type="ECO:0000313" key="2">
    <source>
        <dbReference type="Proteomes" id="UP000026915"/>
    </source>
</evidence>
<sequence>MKKIISLKCHSAYGARQQHSDVDYENLVNWELSFLGVLKAINSYCFSLLDHQLKCIKSLNGTRQREFRRDYCFEYPLFDLLWR</sequence>
<name>A0A061E5G6_THECC</name>
<evidence type="ECO:0000313" key="1">
    <source>
        <dbReference type="EMBL" id="EOY00191.1"/>
    </source>
</evidence>
<dbReference type="AlphaFoldDB" id="A0A061E5G6"/>
<dbReference type="HOGENOM" id="CLU_2547154_0_0_1"/>
<dbReference type="Gramene" id="EOY00191">
    <property type="protein sequence ID" value="EOY00191"/>
    <property type="gene ID" value="TCM_009939"/>
</dbReference>
<dbReference type="EMBL" id="CM001880">
    <property type="protein sequence ID" value="EOY00191.1"/>
    <property type="molecule type" value="Genomic_DNA"/>
</dbReference>
<reference evidence="1 2" key="1">
    <citation type="journal article" date="2013" name="Genome Biol.">
        <title>The genome sequence of the most widely cultivated cacao type and its use to identify candidate genes regulating pod color.</title>
        <authorList>
            <person name="Motamayor J.C."/>
            <person name="Mockaitis K."/>
            <person name="Schmutz J."/>
            <person name="Haiminen N."/>
            <person name="Iii D.L."/>
            <person name="Cornejo O."/>
            <person name="Findley S.D."/>
            <person name="Zheng P."/>
            <person name="Utro F."/>
            <person name="Royaert S."/>
            <person name="Saski C."/>
            <person name="Jenkins J."/>
            <person name="Podicheti R."/>
            <person name="Zhao M."/>
            <person name="Scheffler B.E."/>
            <person name="Stack J.C."/>
            <person name="Feltus F.A."/>
            <person name="Mustiga G.M."/>
            <person name="Amores F."/>
            <person name="Phillips W."/>
            <person name="Marelli J.P."/>
            <person name="May G.D."/>
            <person name="Shapiro H."/>
            <person name="Ma J."/>
            <person name="Bustamante C.D."/>
            <person name="Schnell R.J."/>
            <person name="Main D."/>
            <person name="Gilbert D."/>
            <person name="Parida L."/>
            <person name="Kuhn D.N."/>
        </authorList>
    </citation>
    <scope>NUCLEOTIDE SEQUENCE [LARGE SCALE GENOMIC DNA]</scope>
    <source>
        <strain evidence="2">cv. Matina 1-6</strain>
    </source>
</reference>
<dbReference type="InParanoid" id="A0A061E5G6"/>
<keyword evidence="2" id="KW-1185">Reference proteome</keyword>